<dbReference type="GO" id="GO:0046872">
    <property type="term" value="F:metal ion binding"/>
    <property type="evidence" value="ECO:0007669"/>
    <property type="project" value="InterPro"/>
</dbReference>
<proteinExistence type="predicted"/>
<feature type="domain" description="ATP-grasp" evidence="12">
    <location>
        <begin position="160"/>
        <end position="357"/>
    </location>
</feature>
<dbReference type="FunFam" id="2.40.50.100:FF:000003">
    <property type="entry name" value="Acetyl-CoA carboxylase biotin carboxyl carrier protein"/>
    <property type="match status" value="1"/>
</dbReference>
<gene>
    <name evidence="14" type="ORF">AYI69_g1673</name>
</gene>
<evidence type="ECO:0000256" key="2">
    <source>
        <dbReference type="ARBA" id="ARBA00004305"/>
    </source>
</evidence>
<dbReference type="PROSITE" id="PS50975">
    <property type="entry name" value="ATP_GRASP"/>
    <property type="match status" value="1"/>
</dbReference>
<reference evidence="15" key="1">
    <citation type="submission" date="2017-01" db="EMBL/GenBank/DDBJ databases">
        <authorList>
            <person name="Wang Y."/>
            <person name="White M."/>
            <person name="Kvist S."/>
            <person name="Moncalvo J.-M."/>
        </authorList>
    </citation>
    <scope>NUCLEOTIDE SEQUENCE [LARGE SCALE GENOMIC DNA]</scope>
    <source>
        <strain evidence="15">ID-206-W2</strain>
    </source>
</reference>
<dbReference type="Gene3D" id="3.30.470.20">
    <property type="entry name" value="ATP-grasp fold, B domain"/>
    <property type="match status" value="1"/>
</dbReference>
<keyword evidence="7" id="KW-0443">Lipid metabolism</keyword>
<dbReference type="InterPro" id="IPR050856">
    <property type="entry name" value="Biotin_carboxylase_complex"/>
</dbReference>
<dbReference type="Pfam" id="PF02785">
    <property type="entry name" value="Biotin_carb_C"/>
    <property type="match status" value="1"/>
</dbReference>
<evidence type="ECO:0000259" key="12">
    <source>
        <dbReference type="PROSITE" id="PS50975"/>
    </source>
</evidence>
<dbReference type="InterPro" id="IPR011761">
    <property type="entry name" value="ATP-grasp"/>
</dbReference>
<dbReference type="Pfam" id="PF18140">
    <property type="entry name" value="PCC_BT"/>
    <property type="match status" value="1"/>
</dbReference>
<dbReference type="GO" id="GO:0005759">
    <property type="term" value="C:mitochondrial matrix"/>
    <property type="evidence" value="ECO:0007669"/>
    <property type="project" value="UniProtKB-SubCell"/>
</dbReference>
<dbReference type="Pfam" id="PF00364">
    <property type="entry name" value="Biotin_lipoyl"/>
    <property type="match status" value="1"/>
</dbReference>
<evidence type="ECO:0000259" key="11">
    <source>
        <dbReference type="PROSITE" id="PS50968"/>
    </source>
</evidence>
<dbReference type="GO" id="GO:0004658">
    <property type="term" value="F:propionyl-CoA carboxylase activity"/>
    <property type="evidence" value="ECO:0007669"/>
    <property type="project" value="TreeGrafter"/>
</dbReference>
<dbReference type="OrthoDB" id="196847at2759"/>
<dbReference type="SMART" id="SM00878">
    <property type="entry name" value="Biotin_carb_C"/>
    <property type="match status" value="1"/>
</dbReference>
<dbReference type="InterPro" id="IPR005479">
    <property type="entry name" value="CPAse_ATP-bd"/>
</dbReference>
<name>A0A1R1YPK1_9FUNG</name>
<comment type="cofactor">
    <cofactor evidence="1">
        <name>biotin</name>
        <dbReference type="ChEBI" id="CHEBI:57586"/>
    </cofactor>
</comment>
<evidence type="ECO:0000256" key="7">
    <source>
        <dbReference type="ARBA" id="ARBA00023098"/>
    </source>
</evidence>
<dbReference type="InterPro" id="IPR000089">
    <property type="entry name" value="Biotin_lipoyl"/>
</dbReference>
<dbReference type="SUPFAM" id="SSF51246">
    <property type="entry name" value="Rudiment single hybrid motif"/>
    <property type="match status" value="1"/>
</dbReference>
<dbReference type="FunFam" id="3.30.1490.20:FF:000003">
    <property type="entry name" value="acetyl-CoA carboxylase isoform X1"/>
    <property type="match status" value="1"/>
</dbReference>
<organism evidence="14 15">
    <name type="scientific">Smittium culicis</name>
    <dbReference type="NCBI Taxonomy" id="133412"/>
    <lineage>
        <taxon>Eukaryota</taxon>
        <taxon>Fungi</taxon>
        <taxon>Fungi incertae sedis</taxon>
        <taxon>Zoopagomycota</taxon>
        <taxon>Kickxellomycotina</taxon>
        <taxon>Harpellomycetes</taxon>
        <taxon>Harpellales</taxon>
        <taxon>Legeriomycetaceae</taxon>
        <taxon>Smittium</taxon>
    </lineage>
</organism>
<evidence type="ECO:0000256" key="3">
    <source>
        <dbReference type="ARBA" id="ARBA00022598"/>
    </source>
</evidence>
<feature type="domain" description="Lipoyl-binding" evidence="11">
    <location>
        <begin position="679"/>
        <end position="754"/>
    </location>
</feature>
<dbReference type="EMBL" id="LSSM01000459">
    <property type="protein sequence ID" value="OMJ28839.1"/>
    <property type="molecule type" value="Genomic_DNA"/>
</dbReference>
<dbReference type="PROSITE" id="PS00866">
    <property type="entry name" value="CPSASE_1"/>
    <property type="match status" value="1"/>
</dbReference>
<dbReference type="CDD" id="cd06850">
    <property type="entry name" value="biotinyl_domain"/>
    <property type="match status" value="1"/>
</dbReference>
<dbReference type="PROSITE" id="PS50968">
    <property type="entry name" value="BIOTINYL_LIPOYL"/>
    <property type="match status" value="1"/>
</dbReference>
<dbReference type="Gene3D" id="2.40.50.100">
    <property type="match status" value="1"/>
</dbReference>
<dbReference type="Gene3D" id="3.30.700.30">
    <property type="match status" value="1"/>
</dbReference>
<evidence type="ECO:0000313" key="15">
    <source>
        <dbReference type="Proteomes" id="UP000187429"/>
    </source>
</evidence>
<comment type="caution">
    <text evidence="14">The sequence shown here is derived from an EMBL/GenBank/DDBJ whole genome shotgun (WGS) entry which is preliminary data.</text>
</comment>
<keyword evidence="8" id="KW-0496">Mitochondrion</keyword>
<dbReference type="Pfam" id="PF00289">
    <property type="entry name" value="Biotin_carb_N"/>
    <property type="match status" value="1"/>
</dbReference>
<dbReference type="FunFam" id="3.30.470.20:FF:000028">
    <property type="entry name" value="Methylcrotonoyl-CoA carboxylase subunit alpha, mitochondrial"/>
    <property type="match status" value="1"/>
</dbReference>
<keyword evidence="9" id="KW-0092">Biotin</keyword>
<dbReference type="InterPro" id="IPR011054">
    <property type="entry name" value="Rudment_hybrid_motif"/>
</dbReference>
<dbReference type="AlphaFoldDB" id="A0A1R1YPK1"/>
<dbReference type="PROSITE" id="PS50979">
    <property type="entry name" value="BC"/>
    <property type="match status" value="1"/>
</dbReference>
<evidence type="ECO:0000256" key="6">
    <source>
        <dbReference type="ARBA" id="ARBA00022946"/>
    </source>
</evidence>
<keyword evidence="4 10" id="KW-0547">Nucleotide-binding</keyword>
<dbReference type="SUPFAM" id="SSF52440">
    <property type="entry name" value="PreATP-grasp domain"/>
    <property type="match status" value="1"/>
</dbReference>
<dbReference type="InterPro" id="IPR005481">
    <property type="entry name" value="BC-like_N"/>
</dbReference>
<feature type="domain" description="Biotin carboxylation" evidence="13">
    <location>
        <begin position="41"/>
        <end position="490"/>
    </location>
</feature>
<dbReference type="InterPro" id="IPR011053">
    <property type="entry name" value="Single_hybrid_motif"/>
</dbReference>
<dbReference type="GO" id="GO:0006629">
    <property type="term" value="P:lipid metabolic process"/>
    <property type="evidence" value="ECO:0007669"/>
    <property type="project" value="UniProtKB-KW"/>
</dbReference>
<dbReference type="Proteomes" id="UP000187429">
    <property type="component" value="Unassembled WGS sequence"/>
</dbReference>
<evidence type="ECO:0000256" key="4">
    <source>
        <dbReference type="ARBA" id="ARBA00022741"/>
    </source>
</evidence>
<sequence length="755" mass="83004">MLSSRLLNTSKFKTNLLQNLSKSNSLLYRKYYGPSKTSEKTFDKILIANRGEIACRVIRTAKKMGIKTVAIYSDADAESLHVKLADEAVRVGPAPTSQSYLNIPVILDAISQTGAQAVHPGYGFLSENSAFVKELEARNVSFIGPNEYAMHAMGDKIQSKIIAKEAGVNVIPGFNGVVKDVQHAVTIANEVGYPIMLKASAGGGGKGMRIARDDAEVEEAFRLCTEEAKSSFGDSRLLVERFIDQPRHIEIQIIADKNGNCIYLPERECSIQRRNQKVIEEAPSPFIDPETRRAMGEQAVALSKNVGYTSAGTVEFLVDSNRQFYFLEMNTRLQVEHPITEYITGFDLVEEMIRSSAGLNLTTTDQSEVKINGWAIESRVYAEDPEHYLPSIGTLSKYTEPTNYKLPNDVRCDSGITEGSEISMYYDPMICKLSTFGKTRKDATETMKRSLDNYLITGVNHNIPLLRDVVSHPAFASGDLFTGFLAKYYPNGFKGYQLKDTSSATGNGQNEFAELAATSAALQLIINHRDMFTSNPNSHISPKKFIVQIPQTNSDDTVSNTSVELTISPKSLNSPINFTGINEFSCIATTIPPSQEAPNAPGFLSPLNCTITTEWTLGSPFIKASFSVPSNSNYPQSTFTVQYLEKTTLGFILQYKGTKFNLNVISEFQQSMLKFMKPKPKLDTSNLVIAPMPGTIVSISVTPGQKVSEGMEVAVIEAMKMQNVLRAPKSGIIKSILVEQGSAVSGDDILIELEK</sequence>
<dbReference type="PANTHER" id="PTHR18866">
    <property type="entry name" value="CARBOXYLASE:PYRUVATE/ACETYL-COA/PROPIONYL-COA CARBOXYLASE"/>
    <property type="match status" value="1"/>
</dbReference>
<evidence type="ECO:0000256" key="9">
    <source>
        <dbReference type="ARBA" id="ARBA00023267"/>
    </source>
</evidence>
<keyword evidence="6" id="KW-0809">Transit peptide</keyword>
<keyword evidence="15" id="KW-1185">Reference proteome</keyword>
<evidence type="ECO:0000256" key="10">
    <source>
        <dbReference type="PROSITE-ProRule" id="PRU00409"/>
    </source>
</evidence>
<dbReference type="Pfam" id="PF02786">
    <property type="entry name" value="CPSase_L_D2"/>
    <property type="match status" value="1"/>
</dbReference>
<evidence type="ECO:0000256" key="8">
    <source>
        <dbReference type="ARBA" id="ARBA00023128"/>
    </source>
</evidence>
<accession>A0A1R1YPK1</accession>
<evidence type="ECO:0000313" key="14">
    <source>
        <dbReference type="EMBL" id="OMJ28839.1"/>
    </source>
</evidence>
<dbReference type="InterPro" id="IPR005482">
    <property type="entry name" value="Biotin_COase_C"/>
</dbReference>
<dbReference type="SUPFAM" id="SSF51230">
    <property type="entry name" value="Single hybrid motif"/>
    <property type="match status" value="1"/>
</dbReference>
<evidence type="ECO:0000259" key="13">
    <source>
        <dbReference type="PROSITE" id="PS50979"/>
    </source>
</evidence>
<dbReference type="SUPFAM" id="SSF56059">
    <property type="entry name" value="Glutathione synthetase ATP-binding domain-like"/>
    <property type="match status" value="1"/>
</dbReference>
<keyword evidence="3" id="KW-0436">Ligase</keyword>
<evidence type="ECO:0000256" key="5">
    <source>
        <dbReference type="ARBA" id="ARBA00022840"/>
    </source>
</evidence>
<dbReference type="InterPro" id="IPR016185">
    <property type="entry name" value="PreATP-grasp_dom_sf"/>
</dbReference>
<comment type="subcellular location">
    <subcellularLocation>
        <location evidence="2">Mitochondrion matrix</location>
    </subcellularLocation>
</comment>
<dbReference type="InterPro" id="IPR041265">
    <property type="entry name" value="PCC_BT"/>
</dbReference>
<dbReference type="PROSITE" id="PS00867">
    <property type="entry name" value="CPSASE_2"/>
    <property type="match status" value="1"/>
</dbReference>
<keyword evidence="5 10" id="KW-0067">ATP-binding</keyword>
<protein>
    <submittedName>
        <fullName evidence="14">Propionyl-CoA carboxylase alpha chain, mitochondrial</fullName>
    </submittedName>
</protein>
<evidence type="ECO:0000256" key="1">
    <source>
        <dbReference type="ARBA" id="ARBA00001953"/>
    </source>
</evidence>
<dbReference type="InterPro" id="IPR011764">
    <property type="entry name" value="Biotin_carboxylation_dom"/>
</dbReference>
<dbReference type="FunFam" id="3.40.50.20:FF:000010">
    <property type="entry name" value="Propionyl-CoA carboxylase subunit alpha"/>
    <property type="match status" value="1"/>
</dbReference>
<dbReference type="GO" id="GO:0005524">
    <property type="term" value="F:ATP binding"/>
    <property type="evidence" value="ECO:0007669"/>
    <property type="project" value="UniProtKB-UniRule"/>
</dbReference>
<dbReference type="PANTHER" id="PTHR18866:SF33">
    <property type="entry name" value="METHYLCROTONOYL-COA CARBOXYLASE SUBUNIT ALPHA, MITOCHONDRIAL-RELATED"/>
    <property type="match status" value="1"/>
</dbReference>